<reference evidence="2" key="1">
    <citation type="journal article" date="2023" name="PLoS Negl. Trop. Dis.">
        <title>A genome sequence for Biomphalaria pfeifferi, the major vector snail for the human-infecting parasite Schistosoma mansoni.</title>
        <authorList>
            <person name="Bu L."/>
            <person name="Lu L."/>
            <person name="Laidemitt M.R."/>
            <person name="Zhang S.M."/>
            <person name="Mutuku M."/>
            <person name="Mkoji G."/>
            <person name="Steinauer M."/>
            <person name="Loker E.S."/>
        </authorList>
    </citation>
    <scope>NUCLEOTIDE SEQUENCE</scope>
    <source>
        <strain evidence="2">KasaAsao</strain>
    </source>
</reference>
<name>A0AAD8FK83_BIOPF</name>
<gene>
    <name evidence="2" type="ORF">Bpfe_002922</name>
</gene>
<feature type="signal peptide" evidence="1">
    <location>
        <begin position="1"/>
        <end position="19"/>
    </location>
</feature>
<dbReference type="Proteomes" id="UP001233172">
    <property type="component" value="Unassembled WGS sequence"/>
</dbReference>
<dbReference type="AlphaFoldDB" id="A0AAD8FK83"/>
<evidence type="ECO:0000313" key="2">
    <source>
        <dbReference type="EMBL" id="KAK0067415.1"/>
    </source>
</evidence>
<organism evidence="2 3">
    <name type="scientific">Biomphalaria pfeifferi</name>
    <name type="common">Bloodfluke planorb</name>
    <name type="synonym">Freshwater snail</name>
    <dbReference type="NCBI Taxonomy" id="112525"/>
    <lineage>
        <taxon>Eukaryota</taxon>
        <taxon>Metazoa</taxon>
        <taxon>Spiralia</taxon>
        <taxon>Lophotrochozoa</taxon>
        <taxon>Mollusca</taxon>
        <taxon>Gastropoda</taxon>
        <taxon>Heterobranchia</taxon>
        <taxon>Euthyneura</taxon>
        <taxon>Panpulmonata</taxon>
        <taxon>Hygrophila</taxon>
        <taxon>Lymnaeoidea</taxon>
        <taxon>Planorbidae</taxon>
        <taxon>Biomphalaria</taxon>
    </lineage>
</organism>
<dbReference type="EMBL" id="JASAOG010000007">
    <property type="protein sequence ID" value="KAK0067415.1"/>
    <property type="molecule type" value="Genomic_DNA"/>
</dbReference>
<keyword evidence="1" id="KW-0732">Signal</keyword>
<evidence type="ECO:0000256" key="1">
    <source>
        <dbReference type="SAM" id="SignalP"/>
    </source>
</evidence>
<protein>
    <submittedName>
        <fullName evidence="2">Uncharacterized protein</fullName>
    </submittedName>
</protein>
<sequence length="74" mass="7932">MKALLLLVILVSSYSLIYGATGPCLYGAAVCVNHELVAKENGQTYCCQSGYKTITTKLHTVNGFSSVECHCLTT</sequence>
<feature type="chain" id="PRO_5042011497" evidence="1">
    <location>
        <begin position="20"/>
        <end position="74"/>
    </location>
</feature>
<reference evidence="2" key="2">
    <citation type="submission" date="2023-04" db="EMBL/GenBank/DDBJ databases">
        <authorList>
            <person name="Bu L."/>
            <person name="Lu L."/>
            <person name="Laidemitt M.R."/>
            <person name="Zhang S.M."/>
            <person name="Mutuku M."/>
            <person name="Mkoji G."/>
            <person name="Steinauer M."/>
            <person name="Loker E.S."/>
        </authorList>
    </citation>
    <scope>NUCLEOTIDE SEQUENCE</scope>
    <source>
        <strain evidence="2">KasaAsao</strain>
        <tissue evidence="2">Whole Snail</tissue>
    </source>
</reference>
<proteinExistence type="predicted"/>
<accession>A0AAD8FK83</accession>
<keyword evidence="3" id="KW-1185">Reference proteome</keyword>
<evidence type="ECO:0000313" key="3">
    <source>
        <dbReference type="Proteomes" id="UP001233172"/>
    </source>
</evidence>
<comment type="caution">
    <text evidence="2">The sequence shown here is derived from an EMBL/GenBank/DDBJ whole genome shotgun (WGS) entry which is preliminary data.</text>
</comment>